<comment type="pathway">
    <text evidence="9">Cofactor biosynthesis; coenzyme A biosynthesis; CoA from (R)-pantothenate: step 4/5.</text>
</comment>
<comment type="function">
    <text evidence="9">Reversibly transfers an adenylyl group from ATP to 4'-phosphopantetheine, yielding dephospho-CoA (dPCoA) and pyrophosphate.</text>
</comment>
<dbReference type="HOGENOM" id="CLU_100149_0_1_5"/>
<dbReference type="GO" id="GO:0004595">
    <property type="term" value="F:pantetheine-phosphate adenylyltransferase activity"/>
    <property type="evidence" value="ECO:0007669"/>
    <property type="project" value="UniProtKB-UniRule"/>
</dbReference>
<feature type="domain" description="Cytidyltransferase-like" evidence="10">
    <location>
        <begin position="14"/>
        <end position="146"/>
    </location>
</feature>
<keyword evidence="4 9" id="KW-0547">Nucleotide-binding</keyword>
<evidence type="ECO:0000256" key="1">
    <source>
        <dbReference type="ARBA" id="ARBA00022490"/>
    </source>
</evidence>
<dbReference type="InterPro" id="IPR001980">
    <property type="entry name" value="PPAT"/>
</dbReference>
<dbReference type="SUPFAM" id="SSF52374">
    <property type="entry name" value="Nucleotidylyl transferase"/>
    <property type="match status" value="1"/>
</dbReference>
<keyword evidence="3 9" id="KW-0548">Nucleotidyltransferase</keyword>
<comment type="subunit">
    <text evidence="9">Homohexamer.</text>
</comment>
<dbReference type="UniPathway" id="UPA00241">
    <property type="reaction ID" value="UER00355"/>
</dbReference>
<comment type="cofactor">
    <cofactor evidence="9">
        <name>Mg(2+)</name>
        <dbReference type="ChEBI" id="CHEBI:18420"/>
    </cofactor>
</comment>
<dbReference type="PANTHER" id="PTHR21342">
    <property type="entry name" value="PHOSPHOPANTETHEINE ADENYLYLTRANSFERASE"/>
    <property type="match status" value="1"/>
</dbReference>
<name>G2KQL2_MICAA</name>
<evidence type="ECO:0000256" key="8">
    <source>
        <dbReference type="ARBA" id="ARBA00029346"/>
    </source>
</evidence>
<dbReference type="Pfam" id="PF01467">
    <property type="entry name" value="CTP_transf_like"/>
    <property type="match status" value="1"/>
</dbReference>
<feature type="binding site" evidence="9">
    <location>
        <position position="26"/>
    </location>
    <ligand>
        <name>ATP</name>
        <dbReference type="ChEBI" id="CHEBI:30616"/>
    </ligand>
</feature>
<gene>
    <name evidence="9 11" type="primary">coaD</name>
    <name evidence="11" type="ordered locus">MICA_1626</name>
</gene>
<dbReference type="EMBL" id="CP002382">
    <property type="protein sequence ID" value="AEP09940.1"/>
    <property type="molecule type" value="Genomic_DNA"/>
</dbReference>
<keyword evidence="6 9" id="KW-0460">Magnesium</keyword>
<dbReference type="RefSeq" id="WP_014103163.1">
    <property type="nucleotide sequence ID" value="NC_016026.1"/>
</dbReference>
<keyword evidence="7 9" id="KW-0173">Coenzyme A biosynthesis</keyword>
<dbReference type="PRINTS" id="PR01020">
    <property type="entry name" value="LPSBIOSNTHSS"/>
</dbReference>
<dbReference type="InterPro" id="IPR014729">
    <property type="entry name" value="Rossmann-like_a/b/a_fold"/>
</dbReference>
<dbReference type="GO" id="GO:0005524">
    <property type="term" value="F:ATP binding"/>
    <property type="evidence" value="ECO:0007669"/>
    <property type="project" value="UniProtKB-KW"/>
</dbReference>
<feature type="binding site" evidence="9">
    <location>
        <position position="50"/>
    </location>
    <ligand>
        <name>substrate</name>
    </ligand>
</feature>
<dbReference type="OrthoDB" id="9806661at2"/>
<dbReference type="Gene3D" id="3.40.50.620">
    <property type="entry name" value="HUPs"/>
    <property type="match status" value="1"/>
</dbReference>
<feature type="binding site" evidence="9">
    <location>
        <position position="111"/>
    </location>
    <ligand>
        <name>ATP</name>
        <dbReference type="ChEBI" id="CHEBI:30616"/>
    </ligand>
</feature>
<dbReference type="NCBIfam" id="TIGR01510">
    <property type="entry name" value="coaD_prev_kdtB"/>
    <property type="match status" value="1"/>
</dbReference>
<reference evidence="11 12" key="1">
    <citation type="journal article" date="2011" name="BMC Genomics">
        <title>Genomic insights into an obligate epibiotic bacterial predator: Micavibrio aeruginosavorus ARL-13.</title>
        <authorList>
            <person name="Wang Z."/>
            <person name="Kadouri D."/>
            <person name="Wu M."/>
        </authorList>
    </citation>
    <scope>NUCLEOTIDE SEQUENCE [LARGE SCALE GENOMIC DNA]</scope>
    <source>
        <strain evidence="11 12">ARL-13</strain>
    </source>
</reference>
<dbReference type="KEGG" id="mai:MICA_1626"/>
<organism evidence="11 12">
    <name type="scientific">Micavibrio aeruginosavorus (strain ARL-13)</name>
    <dbReference type="NCBI Taxonomy" id="856793"/>
    <lineage>
        <taxon>Bacteria</taxon>
        <taxon>Pseudomonadati</taxon>
        <taxon>Bdellovibrionota</taxon>
        <taxon>Bdellovibrionia</taxon>
        <taxon>Bdellovibrionales</taxon>
        <taxon>Pseudobdellovibrionaceae</taxon>
        <taxon>Micavibrio</taxon>
    </lineage>
</organism>
<keyword evidence="2 9" id="KW-0808">Transferase</keyword>
<comment type="catalytic activity">
    <reaction evidence="8 9">
        <text>(R)-4'-phosphopantetheine + ATP + H(+) = 3'-dephospho-CoA + diphosphate</text>
        <dbReference type="Rhea" id="RHEA:19801"/>
        <dbReference type="ChEBI" id="CHEBI:15378"/>
        <dbReference type="ChEBI" id="CHEBI:30616"/>
        <dbReference type="ChEBI" id="CHEBI:33019"/>
        <dbReference type="ChEBI" id="CHEBI:57328"/>
        <dbReference type="ChEBI" id="CHEBI:61723"/>
        <dbReference type="EC" id="2.7.7.3"/>
    </reaction>
</comment>
<dbReference type="eggNOG" id="COG0669">
    <property type="taxonomic scope" value="Bacteria"/>
</dbReference>
<feature type="binding site" evidence="9">
    <location>
        <position position="86"/>
    </location>
    <ligand>
        <name>substrate</name>
    </ligand>
</feature>
<evidence type="ECO:0000313" key="11">
    <source>
        <dbReference type="EMBL" id="AEP09940.1"/>
    </source>
</evidence>
<dbReference type="GO" id="GO:0005737">
    <property type="term" value="C:cytoplasm"/>
    <property type="evidence" value="ECO:0007669"/>
    <property type="project" value="UniProtKB-SubCell"/>
</dbReference>
<evidence type="ECO:0000256" key="6">
    <source>
        <dbReference type="ARBA" id="ARBA00022842"/>
    </source>
</evidence>
<dbReference type="HAMAP" id="MF_00151">
    <property type="entry name" value="PPAT_bact"/>
    <property type="match status" value="1"/>
</dbReference>
<dbReference type="GO" id="GO:0015937">
    <property type="term" value="P:coenzyme A biosynthetic process"/>
    <property type="evidence" value="ECO:0007669"/>
    <property type="project" value="UniProtKB-UniRule"/>
</dbReference>
<feature type="binding site" evidence="9">
    <location>
        <begin position="18"/>
        <end position="19"/>
    </location>
    <ligand>
        <name>ATP</name>
        <dbReference type="ChEBI" id="CHEBI:30616"/>
    </ligand>
</feature>
<evidence type="ECO:0000313" key="12">
    <source>
        <dbReference type="Proteomes" id="UP000009286"/>
    </source>
</evidence>
<evidence type="ECO:0000256" key="3">
    <source>
        <dbReference type="ARBA" id="ARBA00022695"/>
    </source>
</evidence>
<evidence type="ECO:0000256" key="9">
    <source>
        <dbReference type="HAMAP-Rule" id="MF_00151"/>
    </source>
</evidence>
<dbReference type="EC" id="2.7.7.3" evidence="9"/>
<feature type="site" description="Transition state stabilizer" evidence="9">
    <location>
        <position position="26"/>
    </location>
</feature>
<evidence type="ECO:0000256" key="7">
    <source>
        <dbReference type="ARBA" id="ARBA00022993"/>
    </source>
</evidence>
<keyword evidence="5 9" id="KW-0067">ATP-binding</keyword>
<comment type="similarity">
    <text evidence="9">Belongs to the bacterial CoaD family.</text>
</comment>
<keyword evidence="12" id="KW-1185">Reference proteome</keyword>
<evidence type="ECO:0000256" key="2">
    <source>
        <dbReference type="ARBA" id="ARBA00022679"/>
    </source>
</evidence>
<protein>
    <recommendedName>
        <fullName evidence="9">Phosphopantetheine adenylyltransferase</fullName>
        <ecNumber evidence="9">2.7.7.3</ecNumber>
    </recommendedName>
    <alternativeName>
        <fullName evidence="9">Dephospho-CoA pyrophosphorylase</fullName>
    </alternativeName>
    <alternativeName>
        <fullName evidence="9">Pantetheine-phosphate adenylyltransferase</fullName>
        <shortName evidence="9">PPAT</shortName>
    </alternativeName>
</protein>
<feature type="binding site" evidence="9">
    <location>
        <begin position="136"/>
        <end position="142"/>
    </location>
    <ligand>
        <name>ATP</name>
        <dbReference type="ChEBI" id="CHEBI:30616"/>
    </ligand>
</feature>
<evidence type="ECO:0000256" key="5">
    <source>
        <dbReference type="ARBA" id="ARBA00022840"/>
    </source>
</evidence>
<dbReference type="InterPro" id="IPR004821">
    <property type="entry name" value="Cyt_trans-like"/>
</dbReference>
<sequence length="173" mass="19208">MNPSLEAAKHRVGVYPGTFDPMTKGHLHIIQRASKIVDRLIIGVASNVRKGPLFSIDERIDLVKTDIANMHDKYCDIDVRPFDNLLIDFARDAGASCIIRGLRAVSDFEFEFQMTGMNAKLNPDIETVFLMASDKWQFVSSSFVKEICSLGGDVSGVVTPNVEARMKAKFGLK</sequence>
<dbReference type="NCBIfam" id="TIGR00125">
    <property type="entry name" value="cyt_tran_rel"/>
    <property type="match status" value="1"/>
</dbReference>
<evidence type="ECO:0000259" key="10">
    <source>
        <dbReference type="Pfam" id="PF01467"/>
    </source>
</evidence>
<comment type="subcellular location">
    <subcellularLocation>
        <location evidence="9">Cytoplasm</location>
    </subcellularLocation>
</comment>
<dbReference type="CDD" id="cd02163">
    <property type="entry name" value="PPAT"/>
    <property type="match status" value="1"/>
</dbReference>
<feature type="binding site" evidence="9">
    <location>
        <begin position="101"/>
        <end position="103"/>
    </location>
    <ligand>
        <name>ATP</name>
        <dbReference type="ChEBI" id="CHEBI:30616"/>
    </ligand>
</feature>
<dbReference type="PANTHER" id="PTHR21342:SF1">
    <property type="entry name" value="PHOSPHOPANTETHEINE ADENYLYLTRANSFERASE"/>
    <property type="match status" value="1"/>
</dbReference>
<dbReference type="Proteomes" id="UP000009286">
    <property type="component" value="Chromosome"/>
</dbReference>
<keyword evidence="1 9" id="KW-0963">Cytoplasm</keyword>
<evidence type="ECO:0000256" key="4">
    <source>
        <dbReference type="ARBA" id="ARBA00022741"/>
    </source>
</evidence>
<proteinExistence type="inferred from homology"/>
<dbReference type="AlphaFoldDB" id="G2KQL2"/>
<accession>G2KQL2</accession>
<feature type="binding site" evidence="9">
    <location>
        <position position="100"/>
    </location>
    <ligand>
        <name>substrate</name>
    </ligand>
</feature>
<feature type="binding site" evidence="9">
    <location>
        <position position="18"/>
    </location>
    <ligand>
        <name>substrate</name>
    </ligand>
</feature>
<dbReference type="STRING" id="856793.MICA_1626"/>